<dbReference type="InterPro" id="IPR011009">
    <property type="entry name" value="Kinase-like_dom_sf"/>
</dbReference>
<dbReference type="PANTHER" id="PTHR11042:SF138">
    <property type="entry name" value="SERINE_THREONINE-PROTEIN KINASE IKS1-RELATED"/>
    <property type="match status" value="1"/>
</dbReference>
<sequence>MSSVPSSPSRTAVTLASTSDAEWQPILHASNQVVLYNPRSHALTISTSTNYDPQSSVVATRVHKLCPYCKQTLPPSLERELLDDELEHNDDDPFEAISSDPAYHSRATNYFQILAVSNDVTSRPGSPSSVLYESEEESPSVERPSSFPAENMAEGYFNRFFQEEYKLGMGANGSVFLCQHVLDGNALGHFAVKKIAVGESHSYLLKILREVRLLEQLHHPNIVTYHHAWLETTQFSSFGPRVPTLHVLMQWAEGGSLDDFIDIRLGRRTAHPHIQPLPSDSLGPDKVAEEEGAQTPTRDSMTSRSARIRAFRAFQRANPEERERMTKEGFGRPELERKKSVKEWTPVHLLSAEEVKSLFQDVVRGLNFLHNKSILHLDLKPGNILLTWDDGRLIPRAMLTDFGTSRDMINSGRIQRSGNTGTLEYASPESLPSPDTGLLGQVDSKSDMWSLGMVLHKMLFFKLPYRYAAEGDANGEPISIERGQEGEKMAHLESEVLQYPGFKANSGLVTTFESRRLSRAYLVLLEGLLHKSPTSRPSSERVATAIREGKLDPLRTPPGSAQRSKDGSPDALIPVTRPASHSTPELQNLSRDSNNSSGSDGAPMRLSLPPSAKGAEKPTGTPSWVSRQKKAVQKSKAWKRVGAFLKSRNGRFSLKAVRSLVLVSKVLSAPRLCPNVEEYPRPVALAVLLGAAIADTVIEVEPWHRGLLFSLGLAAFHVNVLRYGEGSSLCCSR</sequence>
<dbReference type="Pfam" id="PF00069">
    <property type="entry name" value="Pkinase"/>
    <property type="match status" value="2"/>
</dbReference>
<evidence type="ECO:0000259" key="12">
    <source>
        <dbReference type="PROSITE" id="PS50011"/>
    </source>
</evidence>
<dbReference type="PROSITE" id="PS00108">
    <property type="entry name" value="PROTEIN_KINASE_ST"/>
    <property type="match status" value="1"/>
</dbReference>
<evidence type="ECO:0000256" key="7">
    <source>
        <dbReference type="ARBA" id="ARBA00037982"/>
    </source>
</evidence>
<organism evidence="13 14">
    <name type="scientific">Ephemerocybe angulata</name>
    <dbReference type="NCBI Taxonomy" id="980116"/>
    <lineage>
        <taxon>Eukaryota</taxon>
        <taxon>Fungi</taxon>
        <taxon>Dikarya</taxon>
        <taxon>Basidiomycota</taxon>
        <taxon>Agaricomycotina</taxon>
        <taxon>Agaricomycetes</taxon>
        <taxon>Agaricomycetidae</taxon>
        <taxon>Agaricales</taxon>
        <taxon>Agaricineae</taxon>
        <taxon>Psathyrellaceae</taxon>
        <taxon>Ephemerocybe</taxon>
    </lineage>
</organism>
<evidence type="ECO:0000256" key="2">
    <source>
        <dbReference type="ARBA" id="ARBA00022527"/>
    </source>
</evidence>
<comment type="caution">
    <text evidence="13">The sequence shown here is derived from an EMBL/GenBank/DDBJ whole genome shotgun (WGS) entry which is preliminary data.</text>
</comment>
<evidence type="ECO:0000256" key="10">
    <source>
        <dbReference type="PROSITE-ProRule" id="PRU10141"/>
    </source>
</evidence>
<proteinExistence type="inferred from homology"/>
<dbReference type="Gene3D" id="1.10.510.10">
    <property type="entry name" value="Transferase(Phosphotransferase) domain 1"/>
    <property type="match status" value="1"/>
</dbReference>
<evidence type="ECO:0000256" key="6">
    <source>
        <dbReference type="ARBA" id="ARBA00022840"/>
    </source>
</evidence>
<comment type="catalytic activity">
    <reaction evidence="8">
        <text>L-threonyl-[protein] + ATP = O-phospho-L-threonyl-[protein] + ADP + H(+)</text>
        <dbReference type="Rhea" id="RHEA:46608"/>
        <dbReference type="Rhea" id="RHEA-COMP:11060"/>
        <dbReference type="Rhea" id="RHEA-COMP:11605"/>
        <dbReference type="ChEBI" id="CHEBI:15378"/>
        <dbReference type="ChEBI" id="CHEBI:30013"/>
        <dbReference type="ChEBI" id="CHEBI:30616"/>
        <dbReference type="ChEBI" id="CHEBI:61977"/>
        <dbReference type="ChEBI" id="CHEBI:456216"/>
        <dbReference type="EC" id="2.7.11.1"/>
    </reaction>
</comment>
<evidence type="ECO:0000313" key="14">
    <source>
        <dbReference type="Proteomes" id="UP000541558"/>
    </source>
</evidence>
<keyword evidence="14" id="KW-1185">Reference proteome</keyword>
<dbReference type="EC" id="2.7.11.1" evidence="1"/>
<feature type="domain" description="Protein kinase" evidence="12">
    <location>
        <begin position="161"/>
        <end position="555"/>
    </location>
</feature>
<dbReference type="EMBL" id="JAACJK010000058">
    <property type="protein sequence ID" value="KAF5336569.1"/>
    <property type="molecule type" value="Genomic_DNA"/>
</dbReference>
<evidence type="ECO:0000256" key="1">
    <source>
        <dbReference type="ARBA" id="ARBA00012513"/>
    </source>
</evidence>
<keyword evidence="2" id="KW-0723">Serine/threonine-protein kinase</keyword>
<evidence type="ECO:0000313" key="13">
    <source>
        <dbReference type="EMBL" id="KAF5336569.1"/>
    </source>
</evidence>
<dbReference type="PROSITE" id="PS00107">
    <property type="entry name" value="PROTEIN_KINASE_ATP"/>
    <property type="match status" value="1"/>
</dbReference>
<dbReference type="GO" id="GO:0005634">
    <property type="term" value="C:nucleus"/>
    <property type="evidence" value="ECO:0007669"/>
    <property type="project" value="TreeGrafter"/>
</dbReference>
<gene>
    <name evidence="13" type="ORF">D9611_006575</name>
</gene>
<dbReference type="InterPro" id="IPR008271">
    <property type="entry name" value="Ser/Thr_kinase_AS"/>
</dbReference>
<keyword evidence="5" id="KW-0418">Kinase</keyword>
<keyword evidence="6 10" id="KW-0067">ATP-binding</keyword>
<dbReference type="SUPFAM" id="SSF56112">
    <property type="entry name" value="Protein kinase-like (PK-like)"/>
    <property type="match status" value="1"/>
</dbReference>
<comment type="catalytic activity">
    <reaction evidence="9">
        <text>L-seryl-[protein] + ATP = O-phospho-L-seryl-[protein] + ADP + H(+)</text>
        <dbReference type="Rhea" id="RHEA:17989"/>
        <dbReference type="Rhea" id="RHEA-COMP:9863"/>
        <dbReference type="Rhea" id="RHEA-COMP:11604"/>
        <dbReference type="ChEBI" id="CHEBI:15378"/>
        <dbReference type="ChEBI" id="CHEBI:29999"/>
        <dbReference type="ChEBI" id="CHEBI:30616"/>
        <dbReference type="ChEBI" id="CHEBI:83421"/>
        <dbReference type="ChEBI" id="CHEBI:456216"/>
        <dbReference type="EC" id="2.7.11.1"/>
    </reaction>
</comment>
<feature type="binding site" evidence="10">
    <location>
        <position position="194"/>
    </location>
    <ligand>
        <name>ATP</name>
        <dbReference type="ChEBI" id="CHEBI:30616"/>
    </ligand>
</feature>
<dbReference type="PANTHER" id="PTHR11042">
    <property type="entry name" value="EUKARYOTIC TRANSLATION INITIATION FACTOR 2-ALPHA KINASE EIF2-ALPHA KINASE -RELATED"/>
    <property type="match status" value="1"/>
</dbReference>
<dbReference type="Gene3D" id="3.30.200.20">
    <property type="entry name" value="Phosphorylase Kinase, domain 1"/>
    <property type="match status" value="1"/>
</dbReference>
<accession>A0A8H5FH45</accession>
<feature type="region of interest" description="Disordered" evidence="11">
    <location>
        <begin position="120"/>
        <end position="147"/>
    </location>
</feature>
<dbReference type="InterPro" id="IPR050339">
    <property type="entry name" value="CC_SR_Kinase"/>
</dbReference>
<comment type="similarity">
    <text evidence="7">Belongs to the protein kinase superfamily. Ser/Thr protein kinase family. GCN2 subfamily.</text>
</comment>
<feature type="compositionally biased region" description="Low complexity" evidence="11">
    <location>
        <begin position="592"/>
        <end position="601"/>
    </location>
</feature>
<dbReference type="PROSITE" id="PS50011">
    <property type="entry name" value="PROTEIN_KINASE_DOM"/>
    <property type="match status" value="1"/>
</dbReference>
<feature type="region of interest" description="Disordered" evidence="11">
    <location>
        <begin position="271"/>
        <end position="304"/>
    </location>
</feature>
<evidence type="ECO:0000256" key="9">
    <source>
        <dbReference type="ARBA" id="ARBA00048679"/>
    </source>
</evidence>
<evidence type="ECO:0000256" key="11">
    <source>
        <dbReference type="SAM" id="MobiDB-lite"/>
    </source>
</evidence>
<feature type="compositionally biased region" description="Polar residues" evidence="11">
    <location>
        <begin position="579"/>
        <end position="591"/>
    </location>
</feature>
<dbReference type="OrthoDB" id="1405469at2759"/>
<dbReference type="GO" id="GO:0005524">
    <property type="term" value="F:ATP binding"/>
    <property type="evidence" value="ECO:0007669"/>
    <property type="project" value="UniProtKB-UniRule"/>
</dbReference>
<dbReference type="FunFam" id="3.30.200.20:FF:000306">
    <property type="entry name" value="IKS protein kinase"/>
    <property type="match status" value="1"/>
</dbReference>
<keyword evidence="4 10" id="KW-0547">Nucleotide-binding</keyword>
<name>A0A8H5FH45_9AGAR</name>
<dbReference type="InterPro" id="IPR000719">
    <property type="entry name" value="Prot_kinase_dom"/>
</dbReference>
<dbReference type="SMART" id="SM00220">
    <property type="entry name" value="S_TKc"/>
    <property type="match status" value="1"/>
</dbReference>
<dbReference type="InterPro" id="IPR017441">
    <property type="entry name" value="Protein_kinase_ATP_BS"/>
</dbReference>
<feature type="region of interest" description="Disordered" evidence="11">
    <location>
        <begin position="418"/>
        <end position="438"/>
    </location>
</feature>
<dbReference type="GO" id="GO:0004674">
    <property type="term" value="F:protein serine/threonine kinase activity"/>
    <property type="evidence" value="ECO:0007669"/>
    <property type="project" value="UniProtKB-KW"/>
</dbReference>
<reference evidence="13 14" key="1">
    <citation type="journal article" date="2020" name="ISME J.">
        <title>Uncovering the hidden diversity of litter-decomposition mechanisms in mushroom-forming fungi.</title>
        <authorList>
            <person name="Floudas D."/>
            <person name="Bentzer J."/>
            <person name="Ahren D."/>
            <person name="Johansson T."/>
            <person name="Persson P."/>
            <person name="Tunlid A."/>
        </authorList>
    </citation>
    <scope>NUCLEOTIDE SEQUENCE [LARGE SCALE GENOMIC DNA]</scope>
    <source>
        <strain evidence="13 14">CBS 175.51</strain>
    </source>
</reference>
<protein>
    <recommendedName>
        <fullName evidence="1">non-specific serine/threonine protein kinase</fullName>
        <ecNumber evidence="1">2.7.11.1</ecNumber>
    </recommendedName>
</protein>
<evidence type="ECO:0000256" key="5">
    <source>
        <dbReference type="ARBA" id="ARBA00022777"/>
    </source>
</evidence>
<keyword evidence="3" id="KW-0808">Transferase</keyword>
<dbReference type="GO" id="GO:0005737">
    <property type="term" value="C:cytoplasm"/>
    <property type="evidence" value="ECO:0007669"/>
    <property type="project" value="TreeGrafter"/>
</dbReference>
<dbReference type="Proteomes" id="UP000541558">
    <property type="component" value="Unassembled WGS sequence"/>
</dbReference>
<dbReference type="AlphaFoldDB" id="A0A8H5FH45"/>
<evidence type="ECO:0000256" key="3">
    <source>
        <dbReference type="ARBA" id="ARBA00022679"/>
    </source>
</evidence>
<evidence type="ECO:0000256" key="8">
    <source>
        <dbReference type="ARBA" id="ARBA00047899"/>
    </source>
</evidence>
<feature type="region of interest" description="Disordered" evidence="11">
    <location>
        <begin position="532"/>
        <end position="629"/>
    </location>
</feature>
<evidence type="ECO:0000256" key="4">
    <source>
        <dbReference type="ARBA" id="ARBA00022741"/>
    </source>
</evidence>